<evidence type="ECO:0000313" key="2">
    <source>
        <dbReference type="EMBL" id="AMX74158.1"/>
    </source>
</evidence>
<reference evidence="2" key="1">
    <citation type="journal article" date="2018" name="Ticks Tick Borne Dis.">
        <title>Integrative taxonomy of Afrotropical Ornithodoros (Ornithodoros) (Acari: Ixodida: Argasidae).</title>
        <authorList>
            <person name="Bakkes D.K."/>
            <person name="De Klerk D."/>
            <person name="Latif A.A."/>
            <person name="Mans B.J."/>
        </authorList>
    </citation>
    <scope>NUCLEOTIDE SEQUENCE</scope>
</reference>
<organism evidence="2">
    <name type="scientific">Ornithodoros waterbergensis</name>
    <dbReference type="NCBI Taxonomy" id="1580575"/>
    <lineage>
        <taxon>Eukaryota</taxon>
        <taxon>Metazoa</taxon>
        <taxon>Ecdysozoa</taxon>
        <taxon>Arthropoda</taxon>
        <taxon>Chelicerata</taxon>
        <taxon>Arachnida</taxon>
        <taxon>Acari</taxon>
        <taxon>Parasitiformes</taxon>
        <taxon>Ixodida</taxon>
        <taxon>Ixodoidea</taxon>
        <taxon>Argasidae</taxon>
        <taxon>Ornithodorinae</taxon>
        <taxon>Ornithodoros</taxon>
    </lineage>
</organism>
<sequence length="51" mass="6299">MPQLYPMNWNFLCLLFIMIIIFSIVLVYFNKSSKMKAAFFLKKSFQKNWKW</sequence>
<keyword evidence="1" id="KW-1133">Transmembrane helix</keyword>
<evidence type="ECO:0000256" key="1">
    <source>
        <dbReference type="SAM" id="Phobius"/>
    </source>
</evidence>
<keyword evidence="2" id="KW-0496">Mitochondrion</keyword>
<name>A0A1P8AGB4_9ACAR</name>
<keyword evidence="1" id="KW-0472">Membrane</keyword>
<dbReference type="RefSeq" id="YP_010550093.1">
    <property type="nucleotide sequence ID" value="NC_068140.1"/>
</dbReference>
<keyword evidence="1" id="KW-0812">Transmembrane</keyword>
<dbReference type="CTD" id="4509"/>
<feature type="transmembrane region" description="Helical" evidence="1">
    <location>
        <begin position="6"/>
        <end position="29"/>
    </location>
</feature>
<reference evidence="2" key="2">
    <citation type="journal article" date="2019" name="Ticks Tick Borne Dis.">
        <title>Argasid and ixodid systematics: Implications for soft tick evolution and systematics, with a new argasid species list.</title>
        <authorList>
            <person name="Mans B.J."/>
            <person name="Featherston J."/>
            <person name="Kvas M."/>
            <person name="Pillay K.A."/>
            <person name="de Klerk D.G."/>
            <person name="Pienaar R."/>
            <person name="de Castro M.H."/>
            <person name="Schwan T.G."/>
            <person name="Lopez J.E."/>
            <person name="Teel P."/>
            <person name="Perez de Leon A.A."/>
            <person name="Sonenshine D.E."/>
            <person name="Egekwu N.I."/>
            <person name="Bakkes D.K."/>
            <person name="Heyne H."/>
            <person name="Kanduma E.G."/>
            <person name="Nyangiwe N."/>
            <person name="Bouattour A."/>
            <person name="Latif A.A."/>
        </authorList>
    </citation>
    <scope>NUCLEOTIDE SEQUENCE</scope>
</reference>
<dbReference type="EMBL" id="KR907251">
    <property type="protein sequence ID" value="AMX74158.1"/>
    <property type="molecule type" value="Genomic_DNA"/>
</dbReference>
<accession>A0A1P8AGB4</accession>
<dbReference type="GeneID" id="76368009"/>
<protein>
    <submittedName>
        <fullName evidence="2">ATP synthase F0 subunit 8</fullName>
    </submittedName>
</protein>
<gene>
    <name evidence="2" type="primary">ATP8</name>
</gene>
<geneLocation type="mitochondrion" evidence="2"/>
<proteinExistence type="predicted"/>
<dbReference type="AlphaFoldDB" id="A0A1P8AGB4"/>